<feature type="binding site" evidence="15">
    <location>
        <position position="163"/>
    </location>
    <ligand>
        <name>NAD(+)</name>
        <dbReference type="ChEBI" id="CHEBI:57540"/>
    </ligand>
</feature>
<dbReference type="InterPro" id="IPR013840">
    <property type="entry name" value="DNAligase_N"/>
</dbReference>
<dbReference type="NCBIfam" id="NF005932">
    <property type="entry name" value="PRK07956.1"/>
    <property type="match status" value="1"/>
</dbReference>
<dbReference type="InterPro" id="IPR004149">
    <property type="entry name" value="Znf_DNAligase_C4"/>
</dbReference>
<feature type="binding site" evidence="15">
    <location>
        <position position="418"/>
    </location>
    <ligand>
        <name>Zn(2+)</name>
        <dbReference type="ChEBI" id="CHEBI:29105"/>
    </ligand>
</feature>
<dbReference type="FunFam" id="3.30.470.30:FF:000001">
    <property type="entry name" value="DNA ligase"/>
    <property type="match status" value="1"/>
</dbReference>
<evidence type="ECO:0000256" key="11">
    <source>
        <dbReference type="ARBA" id="ARBA00023204"/>
    </source>
</evidence>
<keyword evidence="5 15" id="KW-0235">DNA replication</keyword>
<feature type="binding site" evidence="15">
    <location>
        <position position="103"/>
    </location>
    <ligand>
        <name>NAD(+)</name>
        <dbReference type="ChEBI" id="CHEBI:57540"/>
    </ligand>
</feature>
<keyword evidence="12 15" id="KW-0464">Manganese</keyword>
<evidence type="ECO:0000256" key="9">
    <source>
        <dbReference type="ARBA" id="ARBA00022842"/>
    </source>
</evidence>
<dbReference type="CDD" id="cd00114">
    <property type="entry name" value="LIGANc"/>
    <property type="match status" value="1"/>
</dbReference>
<feature type="binding site" evidence="15">
    <location>
        <position position="279"/>
    </location>
    <ligand>
        <name>NAD(+)</name>
        <dbReference type="ChEBI" id="CHEBI:57540"/>
    </ligand>
</feature>
<dbReference type="Gene3D" id="3.40.50.10190">
    <property type="entry name" value="BRCT domain"/>
    <property type="match status" value="1"/>
</dbReference>
<comment type="catalytic activity">
    <reaction evidence="13 15 16">
        <text>NAD(+) + (deoxyribonucleotide)n-3'-hydroxyl + 5'-phospho-(deoxyribonucleotide)m = (deoxyribonucleotide)n+m + AMP + beta-nicotinamide D-nucleotide.</text>
        <dbReference type="EC" id="6.5.1.2"/>
    </reaction>
</comment>
<accession>A0A8J7V311</accession>
<dbReference type="Pfam" id="PF03119">
    <property type="entry name" value="DNA_ligase_ZBD"/>
    <property type="match status" value="1"/>
</dbReference>
<keyword evidence="6 15" id="KW-0479">Metal-binding</keyword>
<dbReference type="NCBIfam" id="TIGR00575">
    <property type="entry name" value="dnlj"/>
    <property type="match status" value="1"/>
</dbReference>
<gene>
    <name evidence="15 19" type="primary">ligA</name>
    <name evidence="19" type="ORF">KAJ83_12040</name>
</gene>
<organism evidence="19 20">
    <name type="scientific">Marivibrio halodurans</name>
    <dbReference type="NCBI Taxonomy" id="2039722"/>
    <lineage>
        <taxon>Bacteria</taxon>
        <taxon>Pseudomonadati</taxon>
        <taxon>Pseudomonadota</taxon>
        <taxon>Alphaproteobacteria</taxon>
        <taxon>Rhodospirillales</taxon>
        <taxon>Rhodospirillaceae</taxon>
        <taxon>Marivibrio</taxon>
    </lineage>
</organism>
<dbReference type="Pfam" id="PF00533">
    <property type="entry name" value="BRCT"/>
    <property type="match status" value="1"/>
</dbReference>
<dbReference type="PROSITE" id="PS01056">
    <property type="entry name" value="DNA_LIGASE_N2"/>
    <property type="match status" value="1"/>
</dbReference>
<feature type="binding site" evidence="15">
    <location>
        <position position="303"/>
    </location>
    <ligand>
        <name>NAD(+)</name>
        <dbReference type="ChEBI" id="CHEBI:57540"/>
    </ligand>
</feature>
<dbReference type="GO" id="GO:0046872">
    <property type="term" value="F:metal ion binding"/>
    <property type="evidence" value="ECO:0007669"/>
    <property type="project" value="UniProtKB-KW"/>
</dbReference>
<dbReference type="EMBL" id="JAGMWN010000005">
    <property type="protein sequence ID" value="MBP5857741.1"/>
    <property type="molecule type" value="Genomic_DNA"/>
</dbReference>
<dbReference type="Pfam" id="PF01653">
    <property type="entry name" value="DNA_ligase_aden"/>
    <property type="match status" value="1"/>
</dbReference>
<dbReference type="SUPFAM" id="SSF47781">
    <property type="entry name" value="RuvA domain 2-like"/>
    <property type="match status" value="1"/>
</dbReference>
<evidence type="ECO:0000256" key="13">
    <source>
        <dbReference type="ARBA" id="ARBA00034005"/>
    </source>
</evidence>
<dbReference type="AlphaFoldDB" id="A0A8J7V311"/>
<comment type="similarity">
    <text evidence="14 15">Belongs to the NAD-dependent DNA ligase family. LigA subfamily.</text>
</comment>
<dbReference type="Gene3D" id="1.10.287.610">
    <property type="entry name" value="Helix hairpin bin"/>
    <property type="match status" value="1"/>
</dbReference>
<evidence type="ECO:0000256" key="10">
    <source>
        <dbReference type="ARBA" id="ARBA00023027"/>
    </source>
</evidence>
<dbReference type="Gene3D" id="1.10.150.20">
    <property type="entry name" value="5' to 3' exonuclease, C-terminal subdomain"/>
    <property type="match status" value="2"/>
</dbReference>
<dbReference type="PIRSF" id="PIRSF001604">
    <property type="entry name" value="LigA"/>
    <property type="match status" value="1"/>
</dbReference>
<evidence type="ECO:0000256" key="6">
    <source>
        <dbReference type="ARBA" id="ARBA00022723"/>
    </source>
</evidence>
<dbReference type="InterPro" id="IPR041663">
    <property type="entry name" value="DisA/LigA_HHH"/>
</dbReference>
<keyword evidence="7 15" id="KW-0227">DNA damage</keyword>
<evidence type="ECO:0000256" key="2">
    <source>
        <dbReference type="ARBA" id="ARBA00012722"/>
    </source>
</evidence>
<evidence type="ECO:0000259" key="18">
    <source>
        <dbReference type="PROSITE" id="PS50172"/>
    </source>
</evidence>
<dbReference type="CDD" id="cd17748">
    <property type="entry name" value="BRCT_DNA_ligase_like"/>
    <property type="match status" value="1"/>
</dbReference>
<dbReference type="SMART" id="SM00292">
    <property type="entry name" value="BRCT"/>
    <property type="match status" value="1"/>
</dbReference>
<dbReference type="InterPro" id="IPR012340">
    <property type="entry name" value="NA-bd_OB-fold"/>
</dbReference>
<keyword evidence="11 15" id="KW-0234">DNA repair</keyword>
<dbReference type="PROSITE" id="PS50172">
    <property type="entry name" value="BRCT"/>
    <property type="match status" value="1"/>
</dbReference>
<evidence type="ECO:0000256" key="8">
    <source>
        <dbReference type="ARBA" id="ARBA00022833"/>
    </source>
</evidence>
<evidence type="ECO:0000256" key="16">
    <source>
        <dbReference type="RuleBase" id="RU000618"/>
    </source>
</evidence>
<dbReference type="PROSITE" id="PS01055">
    <property type="entry name" value="DNA_LIGASE_N1"/>
    <property type="match status" value="1"/>
</dbReference>
<keyword evidence="9 15" id="KW-0460">Magnesium</keyword>
<dbReference type="Pfam" id="PF12826">
    <property type="entry name" value="HHH_2"/>
    <property type="match status" value="1"/>
</dbReference>
<dbReference type="GO" id="GO:0003911">
    <property type="term" value="F:DNA ligase (NAD+) activity"/>
    <property type="evidence" value="ECO:0007669"/>
    <property type="project" value="UniProtKB-UniRule"/>
</dbReference>
<dbReference type="PANTHER" id="PTHR23389:SF9">
    <property type="entry name" value="DNA LIGASE"/>
    <property type="match status" value="1"/>
</dbReference>
<evidence type="ECO:0000256" key="5">
    <source>
        <dbReference type="ARBA" id="ARBA00022705"/>
    </source>
</evidence>
<dbReference type="InterPro" id="IPR001679">
    <property type="entry name" value="DNA_ligase"/>
</dbReference>
<dbReference type="EC" id="6.5.1.2" evidence="2 15"/>
<dbReference type="GO" id="GO:0005829">
    <property type="term" value="C:cytosol"/>
    <property type="evidence" value="ECO:0007669"/>
    <property type="project" value="TreeGrafter"/>
</dbReference>
<feature type="compositionally biased region" description="Basic and acidic residues" evidence="17">
    <location>
        <begin position="677"/>
        <end position="690"/>
    </location>
</feature>
<evidence type="ECO:0000256" key="1">
    <source>
        <dbReference type="ARBA" id="ARBA00004067"/>
    </source>
</evidence>
<comment type="function">
    <text evidence="1 15">DNA ligase that catalyzes the formation of phosphodiester linkages between 5'-phosphoryl and 3'-hydroxyl groups in double-stranded DNA using NAD as a coenzyme and as the energy source for the reaction. It is essential for DNA replication and repair of damaged DNA.</text>
</comment>
<dbReference type="Gene3D" id="3.30.470.30">
    <property type="entry name" value="DNA ligase/mRNA capping enzyme"/>
    <property type="match status" value="1"/>
</dbReference>
<comment type="caution">
    <text evidence="15">Lacks conserved residue(s) required for the propagation of feature annotation.</text>
</comment>
<dbReference type="InterPro" id="IPR013839">
    <property type="entry name" value="DNAligase_adenylation"/>
</dbReference>
<feature type="binding site" evidence="15">
    <location>
        <position position="397"/>
    </location>
    <ligand>
        <name>Zn(2+)</name>
        <dbReference type="ChEBI" id="CHEBI:29105"/>
    </ligand>
</feature>
<dbReference type="InterPro" id="IPR036420">
    <property type="entry name" value="BRCT_dom_sf"/>
</dbReference>
<dbReference type="InterPro" id="IPR010994">
    <property type="entry name" value="RuvA_2-like"/>
</dbReference>
<dbReference type="Proteomes" id="UP000672602">
    <property type="component" value="Unassembled WGS sequence"/>
</dbReference>
<dbReference type="SUPFAM" id="SSF52113">
    <property type="entry name" value="BRCT domain"/>
    <property type="match status" value="1"/>
</dbReference>
<dbReference type="Gene3D" id="2.40.50.140">
    <property type="entry name" value="Nucleic acid-binding proteins"/>
    <property type="match status" value="1"/>
</dbReference>
<dbReference type="FunFam" id="2.40.50.140:FF:000012">
    <property type="entry name" value="DNA ligase"/>
    <property type="match status" value="1"/>
</dbReference>
<keyword evidence="4 15" id="KW-0436">Ligase</keyword>
<feature type="domain" description="BRCT" evidence="18">
    <location>
        <begin position="601"/>
        <end position="674"/>
    </location>
</feature>
<evidence type="ECO:0000256" key="14">
    <source>
        <dbReference type="ARBA" id="ARBA00060881"/>
    </source>
</evidence>
<dbReference type="InterPro" id="IPR001357">
    <property type="entry name" value="BRCT_dom"/>
</dbReference>
<dbReference type="InterPro" id="IPR018239">
    <property type="entry name" value="DNA_ligase_AS"/>
</dbReference>
<dbReference type="Pfam" id="PF03120">
    <property type="entry name" value="OB_DNA_ligase"/>
    <property type="match status" value="1"/>
</dbReference>
<evidence type="ECO:0000256" key="15">
    <source>
        <dbReference type="HAMAP-Rule" id="MF_01588"/>
    </source>
</evidence>
<feature type="binding site" evidence="15">
    <location>
        <begin position="69"/>
        <end position="70"/>
    </location>
    <ligand>
        <name>NAD(+)</name>
        <dbReference type="ChEBI" id="CHEBI:57540"/>
    </ligand>
</feature>
<evidence type="ECO:0000256" key="7">
    <source>
        <dbReference type="ARBA" id="ARBA00022763"/>
    </source>
</evidence>
<evidence type="ECO:0000256" key="17">
    <source>
        <dbReference type="SAM" id="MobiDB-lite"/>
    </source>
</evidence>
<sequence>MEIGHHDALYFQEDAPEIPDADYDALRQRNLAIEERFPTLKRADSPSERVGVKVKSGFGKIRHAIPMLSLGNAFADADVEEFVERVRRFLGLGAEEEVAVLAEPKIDGLSANLRYEGGRLVHAATRGDGAEGEDVTRNMLTLDDVPESLPGRDWPEVLEVRGEVYMRKSDFLALNARQEERGNKVFANPRNAAAGSLRQLDPKITADRPLHFFGYAWGEVGRALGETQDEARRTLEGLGFTLNEPARLCRTVAEMLDHYREIERTRAALEFDIDGVVYKVNRLDWQQRLGQVSRAPRWAIAHKFAAEKAETLVKDITIQVGRTGALTPVANLEPVTVGGVVVSRATLHNQDEIERLGVKIGDKVRIQRAGDVIPQVLEVTEDGGGESYRFPDKCPVCASDVEREEGEVVWRCTGGLICDAQAVERLKHFVSRDAFDIEGMGTKVIEEFWTDGLIKEPADIFRLAPHAEAIKGRDRWADQKVRNLLEAIEDRREIPLDRFIYALGIRHVGQTTAKLLARNYTSLDAWRAAMERVADERKETPDETKKPDRVGEAYAELTGIDTVGMAAADSLAAFFGEAHNLTVLNGLAGELDVTDVAAPAADGSPVAGKTVVFTGTLEKMTRSEAKARAESLGAKVAGSVSKKTDYVIVGADAGSKAKKASELGVATLSEDDWLDLIQDKQSGEDRDAEHNGGNTQGALL</sequence>
<dbReference type="GO" id="GO:0006281">
    <property type="term" value="P:DNA repair"/>
    <property type="evidence" value="ECO:0007669"/>
    <property type="project" value="UniProtKB-KW"/>
</dbReference>
<dbReference type="Gene3D" id="6.20.10.30">
    <property type="match status" value="1"/>
</dbReference>
<evidence type="ECO:0000256" key="4">
    <source>
        <dbReference type="ARBA" id="ARBA00022598"/>
    </source>
</evidence>
<dbReference type="InterPro" id="IPR004150">
    <property type="entry name" value="NAD_DNA_ligase_OB"/>
</dbReference>
<evidence type="ECO:0000313" key="19">
    <source>
        <dbReference type="EMBL" id="MBP5857741.1"/>
    </source>
</evidence>
<keyword evidence="8 15" id="KW-0862">Zinc</keyword>
<dbReference type="FunFam" id="1.10.150.20:FF:000007">
    <property type="entry name" value="DNA ligase"/>
    <property type="match status" value="1"/>
</dbReference>
<feature type="binding site" evidence="15">
    <location>
        <position position="394"/>
    </location>
    <ligand>
        <name>Zn(2+)</name>
        <dbReference type="ChEBI" id="CHEBI:29105"/>
    </ligand>
</feature>
<dbReference type="HAMAP" id="MF_01588">
    <property type="entry name" value="DNA_ligase_A"/>
    <property type="match status" value="1"/>
</dbReference>
<keyword evidence="10 15" id="KW-0520">NAD</keyword>
<feature type="binding site" evidence="15">
    <location>
        <begin position="20"/>
        <end position="24"/>
    </location>
    <ligand>
        <name>NAD(+)</name>
        <dbReference type="ChEBI" id="CHEBI:57540"/>
    </ligand>
</feature>
<feature type="binding site" evidence="15">
    <location>
        <position position="126"/>
    </location>
    <ligand>
        <name>NAD(+)</name>
        <dbReference type="ChEBI" id="CHEBI:57540"/>
    </ligand>
</feature>
<name>A0A8J7V311_9PROT</name>
<reference evidence="19" key="1">
    <citation type="submission" date="2021-04" db="EMBL/GenBank/DDBJ databases">
        <authorList>
            <person name="Zhang D.-C."/>
        </authorList>
    </citation>
    <scope>NUCLEOTIDE SEQUENCE</scope>
    <source>
        <strain evidence="19">CGMCC 1.15697</strain>
    </source>
</reference>
<evidence type="ECO:0000256" key="3">
    <source>
        <dbReference type="ARBA" id="ARBA00013308"/>
    </source>
</evidence>
<dbReference type="InterPro" id="IPR033136">
    <property type="entry name" value="DNA_ligase_CS"/>
</dbReference>
<dbReference type="GO" id="GO:0006260">
    <property type="term" value="P:DNA replication"/>
    <property type="evidence" value="ECO:0007669"/>
    <property type="project" value="UniProtKB-KW"/>
</dbReference>
<dbReference type="PANTHER" id="PTHR23389">
    <property type="entry name" value="CHROMOSOME TRANSMISSION FIDELITY FACTOR 18"/>
    <property type="match status" value="1"/>
</dbReference>
<evidence type="ECO:0000313" key="20">
    <source>
        <dbReference type="Proteomes" id="UP000672602"/>
    </source>
</evidence>
<protein>
    <recommendedName>
        <fullName evidence="3 15">DNA ligase</fullName>
        <ecNumber evidence="2 15">6.5.1.2</ecNumber>
    </recommendedName>
    <alternativeName>
        <fullName evidence="15">Polydeoxyribonucleotide synthase [NAD(+)]</fullName>
    </alternativeName>
</protein>
<feature type="active site" description="N6-AMP-lysine intermediate" evidence="15">
    <location>
        <position position="105"/>
    </location>
</feature>
<keyword evidence="20" id="KW-1185">Reference proteome</keyword>
<feature type="region of interest" description="Disordered" evidence="17">
    <location>
        <begin position="677"/>
        <end position="700"/>
    </location>
</feature>
<dbReference type="SMART" id="SM00532">
    <property type="entry name" value="LIGANc"/>
    <property type="match status" value="1"/>
</dbReference>
<dbReference type="SUPFAM" id="SSF50249">
    <property type="entry name" value="Nucleic acid-binding proteins"/>
    <property type="match status" value="1"/>
</dbReference>
<comment type="cofactor">
    <cofactor evidence="15">
        <name>Mg(2+)</name>
        <dbReference type="ChEBI" id="CHEBI:18420"/>
    </cofactor>
    <cofactor evidence="15">
        <name>Mn(2+)</name>
        <dbReference type="ChEBI" id="CHEBI:29035"/>
    </cofactor>
</comment>
<evidence type="ECO:0000256" key="12">
    <source>
        <dbReference type="ARBA" id="ARBA00023211"/>
    </source>
</evidence>
<dbReference type="SUPFAM" id="SSF56091">
    <property type="entry name" value="DNA ligase/mRNA capping enzyme, catalytic domain"/>
    <property type="match status" value="1"/>
</dbReference>
<proteinExistence type="inferred from homology"/>
<comment type="caution">
    <text evidence="19">The sequence shown here is derived from an EMBL/GenBank/DDBJ whole genome shotgun (WGS) entry which is preliminary data.</text>
</comment>